<evidence type="ECO:0000313" key="1">
    <source>
        <dbReference type="EMBL" id="RPE08076.1"/>
    </source>
</evidence>
<accession>A0A3N4PIM5</accession>
<sequence length="80" mass="9436">MVIEQYAISIIYQNRIWHLPVTIEQDGPFDKITVGINGEEVYFARDDHDGLMPVSHRDHFEPQFLYLVGLAVQQQRKMYN</sequence>
<dbReference type="Proteomes" id="UP000278351">
    <property type="component" value="Unassembled WGS sequence"/>
</dbReference>
<dbReference type="EMBL" id="RPDH01000002">
    <property type="protein sequence ID" value="RPE08076.1"/>
    <property type="molecule type" value="Genomic_DNA"/>
</dbReference>
<proteinExistence type="predicted"/>
<organism evidence="1 2">
    <name type="scientific">Chitinophaga lutea</name>
    <dbReference type="NCBI Taxonomy" id="2488634"/>
    <lineage>
        <taxon>Bacteria</taxon>
        <taxon>Pseudomonadati</taxon>
        <taxon>Bacteroidota</taxon>
        <taxon>Chitinophagia</taxon>
        <taxon>Chitinophagales</taxon>
        <taxon>Chitinophagaceae</taxon>
        <taxon>Chitinophaga</taxon>
    </lineage>
</organism>
<dbReference type="AlphaFoldDB" id="A0A3N4PIM5"/>
<keyword evidence="2" id="KW-1185">Reference proteome</keyword>
<dbReference type="OrthoDB" id="679198at2"/>
<protein>
    <submittedName>
        <fullName evidence="1">Uncharacterized protein</fullName>
    </submittedName>
</protein>
<name>A0A3N4PIM5_9BACT</name>
<reference evidence="1 2" key="1">
    <citation type="submission" date="2018-11" db="EMBL/GenBank/DDBJ databases">
        <title>Chitinophaga lutea sp.nov., isolate from arsenic contaminated soil.</title>
        <authorList>
            <person name="Zong Y."/>
        </authorList>
    </citation>
    <scope>NUCLEOTIDE SEQUENCE [LARGE SCALE GENOMIC DNA]</scope>
    <source>
        <strain evidence="1 2">ZY74</strain>
    </source>
</reference>
<gene>
    <name evidence="1" type="ORF">EGT74_13475</name>
</gene>
<comment type="caution">
    <text evidence="1">The sequence shown here is derived from an EMBL/GenBank/DDBJ whole genome shotgun (WGS) entry which is preliminary data.</text>
</comment>
<dbReference type="RefSeq" id="WP_123847076.1">
    <property type="nucleotide sequence ID" value="NZ_RPDH01000002.1"/>
</dbReference>
<evidence type="ECO:0000313" key="2">
    <source>
        <dbReference type="Proteomes" id="UP000278351"/>
    </source>
</evidence>